<evidence type="ECO:0000313" key="2">
    <source>
        <dbReference type="EMBL" id="KAF7403049.1"/>
    </source>
</evidence>
<name>A0A834KDX7_VESVU</name>
<sequence length="129" mass="13435">MRASGRGARHDGTVSICEPTQTGSPGHSHAGGPHQAAAAAAVAAAVAATTPPLLAGSVTAFSLGTSYISSDTLRNPSDTIRTGINRRHRHLPRLPLAASTVGGTLYRTNLTRDIAFTGKNDSTWFQTWD</sequence>
<comment type="caution">
    <text evidence="2">The sequence shown here is derived from an EMBL/GenBank/DDBJ whole genome shotgun (WGS) entry which is preliminary data.</text>
</comment>
<feature type="region of interest" description="Disordered" evidence="1">
    <location>
        <begin position="1"/>
        <end position="34"/>
    </location>
</feature>
<dbReference type="Proteomes" id="UP000614350">
    <property type="component" value="Unassembled WGS sequence"/>
</dbReference>
<dbReference type="AlphaFoldDB" id="A0A834KDX7"/>
<accession>A0A834KDX7</accession>
<feature type="compositionally biased region" description="Low complexity" evidence="1">
    <location>
        <begin position="23"/>
        <end position="34"/>
    </location>
</feature>
<evidence type="ECO:0000256" key="1">
    <source>
        <dbReference type="SAM" id="MobiDB-lite"/>
    </source>
</evidence>
<proteinExistence type="predicted"/>
<reference evidence="2" key="1">
    <citation type="journal article" date="2020" name="G3 (Bethesda)">
        <title>High-Quality Assemblies for Three Invasive Social Wasps from the &lt;i&gt;Vespula&lt;/i&gt; Genus.</title>
        <authorList>
            <person name="Harrop T.W.R."/>
            <person name="Guhlin J."/>
            <person name="McLaughlin G.M."/>
            <person name="Permina E."/>
            <person name="Stockwell P."/>
            <person name="Gilligan J."/>
            <person name="Le Lec M.F."/>
            <person name="Gruber M.A.M."/>
            <person name="Quinn O."/>
            <person name="Lovegrove M."/>
            <person name="Duncan E.J."/>
            <person name="Remnant E.J."/>
            <person name="Van Eeckhoven J."/>
            <person name="Graham B."/>
            <person name="Knapp R.A."/>
            <person name="Langford K.W."/>
            <person name="Kronenberg Z."/>
            <person name="Press M.O."/>
            <person name="Eacker S.M."/>
            <person name="Wilson-Rankin E.E."/>
            <person name="Purcell J."/>
            <person name="Lester P.J."/>
            <person name="Dearden P.K."/>
        </authorList>
    </citation>
    <scope>NUCLEOTIDE SEQUENCE</scope>
    <source>
        <strain evidence="2">Marl-1</strain>
    </source>
</reference>
<organism evidence="2 3">
    <name type="scientific">Vespula vulgaris</name>
    <name type="common">Yellow jacket</name>
    <name type="synonym">Wasp</name>
    <dbReference type="NCBI Taxonomy" id="7454"/>
    <lineage>
        <taxon>Eukaryota</taxon>
        <taxon>Metazoa</taxon>
        <taxon>Ecdysozoa</taxon>
        <taxon>Arthropoda</taxon>
        <taxon>Hexapoda</taxon>
        <taxon>Insecta</taxon>
        <taxon>Pterygota</taxon>
        <taxon>Neoptera</taxon>
        <taxon>Endopterygota</taxon>
        <taxon>Hymenoptera</taxon>
        <taxon>Apocrita</taxon>
        <taxon>Aculeata</taxon>
        <taxon>Vespoidea</taxon>
        <taxon>Vespidae</taxon>
        <taxon>Vespinae</taxon>
        <taxon>Vespula</taxon>
    </lineage>
</organism>
<dbReference type="EMBL" id="JACSEA010000004">
    <property type="protein sequence ID" value="KAF7403049.1"/>
    <property type="molecule type" value="Genomic_DNA"/>
</dbReference>
<keyword evidence="3" id="KW-1185">Reference proteome</keyword>
<evidence type="ECO:0000313" key="3">
    <source>
        <dbReference type="Proteomes" id="UP000614350"/>
    </source>
</evidence>
<gene>
    <name evidence="2" type="ORF">HZH66_005316</name>
</gene>
<protein>
    <submittedName>
        <fullName evidence="2">Uncharacterized protein</fullName>
    </submittedName>
</protein>